<keyword evidence="3" id="KW-1185">Reference proteome</keyword>
<dbReference type="SMART" id="SM01126">
    <property type="entry name" value="DDE_Tnp_IS1595"/>
    <property type="match status" value="1"/>
</dbReference>
<organism evidence="2 3">
    <name type="scientific">Dyella flagellata</name>
    <dbReference type="NCBI Taxonomy" id="1867833"/>
    <lineage>
        <taxon>Bacteria</taxon>
        <taxon>Pseudomonadati</taxon>
        <taxon>Pseudomonadota</taxon>
        <taxon>Gammaproteobacteria</taxon>
        <taxon>Lysobacterales</taxon>
        <taxon>Rhodanobacteraceae</taxon>
        <taxon>Dyella</taxon>
    </lineage>
</organism>
<dbReference type="Pfam" id="PF12762">
    <property type="entry name" value="DDE_Tnp_IS1595"/>
    <property type="match status" value="1"/>
</dbReference>
<dbReference type="NCBIfam" id="NF033547">
    <property type="entry name" value="transpos_IS1595"/>
    <property type="match status" value="1"/>
</dbReference>
<dbReference type="InterPro" id="IPR024445">
    <property type="entry name" value="Tnp_ISXO2-like"/>
</dbReference>
<gene>
    <name evidence="2" type="ORF">GCM10007898_34390</name>
</gene>
<dbReference type="EMBL" id="BSOA01000043">
    <property type="protein sequence ID" value="GLQ89864.1"/>
    <property type="molecule type" value="Genomic_DNA"/>
</dbReference>
<protein>
    <submittedName>
        <fullName evidence="2">DDE transposase</fullName>
    </submittedName>
</protein>
<evidence type="ECO:0000313" key="2">
    <source>
        <dbReference type="EMBL" id="GLQ89864.1"/>
    </source>
</evidence>
<dbReference type="Proteomes" id="UP001156627">
    <property type="component" value="Unassembled WGS sequence"/>
</dbReference>
<proteinExistence type="predicted"/>
<comment type="caution">
    <text evidence="2">The sequence shown here is derived from an EMBL/GenBank/DDBJ whole genome shotgun (WGS) entry which is preliminary data.</text>
</comment>
<name>A0ABQ5XDY6_9GAMM</name>
<reference evidence="3" key="1">
    <citation type="journal article" date="2019" name="Int. J. Syst. Evol. Microbiol.">
        <title>The Global Catalogue of Microorganisms (GCM) 10K type strain sequencing project: providing services to taxonomists for standard genome sequencing and annotation.</title>
        <authorList>
            <consortium name="The Broad Institute Genomics Platform"/>
            <consortium name="The Broad Institute Genome Sequencing Center for Infectious Disease"/>
            <person name="Wu L."/>
            <person name="Ma J."/>
        </authorList>
    </citation>
    <scope>NUCLEOTIDE SEQUENCE [LARGE SCALE GENOMIC DNA]</scope>
    <source>
        <strain evidence="3">NBRC 111981</strain>
    </source>
</reference>
<evidence type="ECO:0000313" key="3">
    <source>
        <dbReference type="Proteomes" id="UP001156627"/>
    </source>
</evidence>
<feature type="domain" description="ISXO2-like transposase" evidence="1">
    <location>
        <begin position="78"/>
        <end position="224"/>
    </location>
</feature>
<sequence length="259" mass="28825">MWQCTRCRTQTSVTAGTPLAVTKLPLRTWWLAIYLVTQSKNGIAALELARQLGVCYRTAWRIKHTLMAVMADREASRQLTGMVQIDDAYLGGERARGPGEPQWDNKIPFIAAIATRKGEPTVARFDIVSSFRRSVVHEWAQQVLAPGACVVSDGLTAFTGVTWAGVPHEPIVTGRGRKAAGEPRLNWVNTLLSNLKTALSGTHHALKFAKYATRYLHAHAYRFNRRLDLPAMILRLAGALVKSCPRTEQDLRNPAETRR</sequence>
<evidence type="ECO:0000259" key="1">
    <source>
        <dbReference type="SMART" id="SM01126"/>
    </source>
</evidence>
<accession>A0ABQ5XDY6</accession>